<evidence type="ECO:0000256" key="1">
    <source>
        <dbReference type="ARBA" id="ARBA00022676"/>
    </source>
</evidence>
<evidence type="ECO:0000313" key="5">
    <source>
        <dbReference type="Proteomes" id="UP000241854"/>
    </source>
</evidence>
<organism evidence="4 5">
    <name type="scientific">Campylobacter concisus</name>
    <dbReference type="NCBI Taxonomy" id="199"/>
    <lineage>
        <taxon>Bacteria</taxon>
        <taxon>Pseudomonadati</taxon>
        <taxon>Campylobacterota</taxon>
        <taxon>Epsilonproteobacteria</taxon>
        <taxon>Campylobacterales</taxon>
        <taxon>Campylobacteraceae</taxon>
        <taxon>Campylobacter</taxon>
    </lineage>
</organism>
<name>A0A2R4NYT4_9BACT</name>
<dbReference type="SUPFAM" id="SSF53756">
    <property type="entry name" value="UDP-Glycosyltransferase/glycogen phosphorylase"/>
    <property type="match status" value="1"/>
</dbReference>
<dbReference type="RefSeq" id="WP_107916483.1">
    <property type="nucleotide sequence ID" value="NZ_CP021642.1"/>
</dbReference>
<feature type="domain" description="Glycosyl transferase family 1" evidence="3">
    <location>
        <begin position="194"/>
        <end position="343"/>
    </location>
</feature>
<evidence type="ECO:0000259" key="3">
    <source>
        <dbReference type="Pfam" id="PF00534"/>
    </source>
</evidence>
<protein>
    <submittedName>
        <fullName evidence="4">Glycosyl transferase, group 1</fullName>
    </submittedName>
</protein>
<keyword evidence="2 4" id="KW-0808">Transferase</keyword>
<dbReference type="PANTHER" id="PTHR12526:SF629">
    <property type="entry name" value="TEICHURONIC ACID BIOSYNTHESIS GLYCOSYLTRANSFERASE TUAH-RELATED"/>
    <property type="match status" value="1"/>
</dbReference>
<evidence type="ECO:0000313" key="4">
    <source>
        <dbReference type="EMBL" id="AVX43596.1"/>
    </source>
</evidence>
<dbReference type="InterPro" id="IPR001296">
    <property type="entry name" value="Glyco_trans_1"/>
</dbReference>
<reference evidence="4 5" key="1">
    <citation type="journal article" date="2018" name="Emerg. Microbes Infect.">
        <title>Genomic analysis of oral Campylobacter concisus strains identified a potential bacterial molecular marker associated with active Crohn's disease.</title>
        <authorList>
            <person name="Liu F."/>
            <person name="Ma R."/>
            <person name="Tay C.Y.A."/>
            <person name="Octavia S."/>
            <person name="Lan R."/>
            <person name="Chung H.K.L."/>
            <person name="Riordan S.M."/>
            <person name="Grimm M.C."/>
            <person name="Leong R.W."/>
            <person name="Tanaka M.M."/>
            <person name="Connor S."/>
            <person name="Zhang L."/>
        </authorList>
    </citation>
    <scope>NUCLEOTIDE SEQUENCE [LARGE SCALE GENOMIC DNA]</scope>
    <source>
        <strain evidence="4 5">P2CDO4</strain>
    </source>
</reference>
<accession>A0A2R4NYT4</accession>
<proteinExistence type="predicted"/>
<dbReference type="CDD" id="cd03801">
    <property type="entry name" value="GT4_PimA-like"/>
    <property type="match status" value="1"/>
</dbReference>
<evidence type="ECO:0000256" key="2">
    <source>
        <dbReference type="ARBA" id="ARBA00022679"/>
    </source>
</evidence>
<keyword evidence="1" id="KW-0328">Glycosyltransferase</keyword>
<dbReference type="EMBL" id="CP021642">
    <property type="protein sequence ID" value="AVX43596.1"/>
    <property type="molecule type" value="Genomic_DNA"/>
</dbReference>
<dbReference type="Pfam" id="PF00534">
    <property type="entry name" value="Glycos_transf_1"/>
    <property type="match status" value="1"/>
</dbReference>
<dbReference type="AlphaFoldDB" id="A0A2R4NYT4"/>
<dbReference type="Gene3D" id="3.40.50.2000">
    <property type="entry name" value="Glycogen Phosphorylase B"/>
    <property type="match status" value="2"/>
</dbReference>
<dbReference type="PANTHER" id="PTHR12526">
    <property type="entry name" value="GLYCOSYLTRANSFERASE"/>
    <property type="match status" value="1"/>
</dbReference>
<dbReference type="Proteomes" id="UP000241854">
    <property type="component" value="Chromosome"/>
</dbReference>
<dbReference type="GO" id="GO:0016757">
    <property type="term" value="F:glycosyltransferase activity"/>
    <property type="evidence" value="ECO:0007669"/>
    <property type="project" value="UniProtKB-KW"/>
</dbReference>
<gene>
    <name evidence="4" type="ORF">CCS77_0535</name>
</gene>
<sequence>MKKILFVDTGHEYGGGTKSFIYLLEGLEKYKKYQFSVFFENDYKVGEQNISEIISNLGVNFIKFMPKRQPAKIIKELLRIFSKEALAKYLYQKDYKYAIAMLSNEKPDIIHLNNHFSTNLAYIEAANVLGIKVIQHLRKNSPIEPFKLKILNKQKFIPICVSNSTYEFYAKQIEIQKNIIYNPVIVNNETTVIDNIKFDKNKINIIMPANFLTLKGHELVFDALTLLKRDDVDVYFAGSGELTPGAKEKFDMLIKSGKAQYLGFVQQMGEIYKNCDYVLGFSSDEGLPRVVIEGLSCGLGVIYSDIPVIREIYNISSKKEDFFIVQRDPRSLLKCLENLTKSSSKAPDSAVIDTFSLDNYIRSVDAIYSDL</sequence>